<dbReference type="AlphaFoldDB" id="A0A845APJ1"/>
<dbReference type="InterPro" id="IPR018060">
    <property type="entry name" value="HTH_AraC"/>
</dbReference>
<evidence type="ECO:0000256" key="3">
    <source>
        <dbReference type="ARBA" id="ARBA00023163"/>
    </source>
</evidence>
<evidence type="ECO:0000313" key="6">
    <source>
        <dbReference type="EMBL" id="MXP33551.1"/>
    </source>
</evidence>
<keyword evidence="7" id="KW-1185">Reference proteome</keyword>
<organism evidence="5 7">
    <name type="scientific">Parerythrobacter jejuensis</name>
    <dbReference type="NCBI Taxonomy" id="795812"/>
    <lineage>
        <taxon>Bacteria</taxon>
        <taxon>Pseudomonadati</taxon>
        <taxon>Pseudomonadota</taxon>
        <taxon>Alphaproteobacteria</taxon>
        <taxon>Sphingomonadales</taxon>
        <taxon>Erythrobacteraceae</taxon>
        <taxon>Parerythrobacter</taxon>
    </lineage>
</organism>
<dbReference type="Pfam" id="PF12833">
    <property type="entry name" value="HTH_18"/>
    <property type="match status" value="1"/>
</dbReference>
<evidence type="ECO:0000256" key="1">
    <source>
        <dbReference type="ARBA" id="ARBA00023015"/>
    </source>
</evidence>
<reference evidence="5 7" key="1">
    <citation type="submission" date="2019-12" db="EMBL/GenBank/DDBJ databases">
        <title>Genomic-based taxomic classification of the family Erythrobacteraceae.</title>
        <authorList>
            <person name="Xu L."/>
        </authorList>
    </citation>
    <scope>NUCLEOTIDE SEQUENCE [LARGE SCALE GENOMIC DNA]</scope>
    <source>
        <strain evidence="5 7">JCM 16677</strain>
    </source>
</reference>
<keyword evidence="3" id="KW-0804">Transcription</keyword>
<dbReference type="SMART" id="SM00342">
    <property type="entry name" value="HTH_ARAC"/>
    <property type="match status" value="1"/>
</dbReference>
<evidence type="ECO:0000313" key="7">
    <source>
        <dbReference type="Proteomes" id="UP000446786"/>
    </source>
</evidence>
<feature type="domain" description="HTH araC/xylS-type" evidence="4">
    <location>
        <begin position="143"/>
        <end position="242"/>
    </location>
</feature>
<dbReference type="GO" id="GO:0043565">
    <property type="term" value="F:sequence-specific DNA binding"/>
    <property type="evidence" value="ECO:0007669"/>
    <property type="project" value="InterPro"/>
</dbReference>
<evidence type="ECO:0000256" key="2">
    <source>
        <dbReference type="ARBA" id="ARBA00023125"/>
    </source>
</evidence>
<dbReference type="PANTHER" id="PTHR46796">
    <property type="entry name" value="HTH-TYPE TRANSCRIPTIONAL ACTIVATOR RHAS-RELATED"/>
    <property type="match status" value="1"/>
</dbReference>
<dbReference type="Proteomes" id="UP000446786">
    <property type="component" value="Unassembled WGS sequence"/>
</dbReference>
<dbReference type="OrthoDB" id="2559672at2"/>
<accession>A0A845APJ1</accession>
<evidence type="ECO:0000313" key="5">
    <source>
        <dbReference type="EMBL" id="MXP30791.1"/>
    </source>
</evidence>
<sequence>MTAITRIDVTVHGDQAIADHMQPEWASIRFFANPPVDVTGPDGSVIEGTRAMAAGPTTAPTQYHTHGGRLWGIGLLPLGWARLMQVDASDIANTVVDAAAHPAWSRFAPLADMLFRDGADDEQEYRLIVQHLRSLHRPHRDTDRIVQAHRALVDHATVNVAEFAAKLDLSKRTLERLCNKHFGFPPAVLLRRQRLMRSLMDYMLSTDRKWSEVIDGSYHDQAHFVREFHSFMGMSPRDYAALDTPILDALIRQRSELKGAATQTLEGPDG</sequence>
<keyword evidence="2" id="KW-0238">DNA-binding</keyword>
<dbReference type="EMBL" id="WTYE01000001">
    <property type="protein sequence ID" value="MXP33551.1"/>
    <property type="molecule type" value="Genomic_DNA"/>
</dbReference>
<dbReference type="Gene3D" id="1.10.10.60">
    <property type="entry name" value="Homeodomain-like"/>
    <property type="match status" value="1"/>
</dbReference>
<proteinExistence type="predicted"/>
<evidence type="ECO:0000259" key="4">
    <source>
        <dbReference type="PROSITE" id="PS01124"/>
    </source>
</evidence>
<dbReference type="PROSITE" id="PS01124">
    <property type="entry name" value="HTH_ARAC_FAMILY_2"/>
    <property type="match status" value="1"/>
</dbReference>
<keyword evidence="1" id="KW-0805">Transcription regulation</keyword>
<gene>
    <name evidence="5" type="ORF">GRI94_03020</name>
    <name evidence="6" type="ORF">GRI94_17110</name>
</gene>
<dbReference type="InterPro" id="IPR050204">
    <property type="entry name" value="AraC_XylS_family_regulators"/>
</dbReference>
<dbReference type="GO" id="GO:0003700">
    <property type="term" value="F:DNA-binding transcription factor activity"/>
    <property type="evidence" value="ECO:0007669"/>
    <property type="project" value="InterPro"/>
</dbReference>
<dbReference type="EMBL" id="WTYE01000001">
    <property type="protein sequence ID" value="MXP30791.1"/>
    <property type="molecule type" value="Genomic_DNA"/>
</dbReference>
<comment type="caution">
    <text evidence="5">The sequence shown here is derived from an EMBL/GenBank/DDBJ whole genome shotgun (WGS) entry which is preliminary data.</text>
</comment>
<name>A0A845APJ1_9SPHN</name>
<dbReference type="RefSeq" id="WP_160778303.1">
    <property type="nucleotide sequence ID" value="NZ_BAAAZF010000001.1"/>
</dbReference>
<protein>
    <submittedName>
        <fullName evidence="5">Helix-turn-helix domain-containing protein</fullName>
    </submittedName>
</protein>